<comment type="caution">
    <text evidence="6">The sequence shown here is derived from an EMBL/GenBank/DDBJ whole genome shotgun (WGS) entry which is preliminary data.</text>
</comment>
<name>A0A645EM19_9ZZZZ</name>
<keyword evidence="4" id="KW-0449">Lipoprotein</keyword>
<feature type="domain" description="C-type lysozyme inhibitor" evidence="5">
    <location>
        <begin position="53"/>
        <end position="110"/>
    </location>
</feature>
<dbReference type="SUPFAM" id="SSF141488">
    <property type="entry name" value="YdhA-like"/>
    <property type="match status" value="1"/>
</dbReference>
<evidence type="ECO:0000259" key="5">
    <source>
        <dbReference type="Pfam" id="PF09864"/>
    </source>
</evidence>
<gene>
    <name evidence="6" type="ORF">SDC9_148783</name>
</gene>
<accession>A0A645EM19</accession>
<evidence type="ECO:0000256" key="2">
    <source>
        <dbReference type="ARBA" id="ARBA00023136"/>
    </source>
</evidence>
<dbReference type="Gene3D" id="2.40.128.200">
    <property type="match status" value="1"/>
</dbReference>
<evidence type="ECO:0000256" key="1">
    <source>
        <dbReference type="ARBA" id="ARBA00022729"/>
    </source>
</evidence>
<keyword evidence="3" id="KW-0564">Palmitate</keyword>
<evidence type="ECO:0000256" key="4">
    <source>
        <dbReference type="ARBA" id="ARBA00023288"/>
    </source>
</evidence>
<reference evidence="6" key="1">
    <citation type="submission" date="2019-08" db="EMBL/GenBank/DDBJ databases">
        <authorList>
            <person name="Kucharzyk K."/>
            <person name="Murdoch R.W."/>
            <person name="Higgins S."/>
            <person name="Loffler F."/>
        </authorList>
    </citation>
    <scope>NUCLEOTIDE SEQUENCE</scope>
</reference>
<dbReference type="InterPro" id="IPR036328">
    <property type="entry name" value="MliC_sf"/>
</dbReference>
<organism evidence="6">
    <name type="scientific">bioreactor metagenome</name>
    <dbReference type="NCBI Taxonomy" id="1076179"/>
    <lineage>
        <taxon>unclassified sequences</taxon>
        <taxon>metagenomes</taxon>
        <taxon>ecological metagenomes</taxon>
    </lineage>
</organism>
<keyword evidence="1" id="KW-0732">Signal</keyword>
<proteinExistence type="predicted"/>
<protein>
    <recommendedName>
        <fullName evidence="5">C-type lysozyme inhibitor domain-containing protein</fullName>
    </recommendedName>
</protein>
<evidence type="ECO:0000313" key="6">
    <source>
        <dbReference type="EMBL" id="MPN01573.1"/>
    </source>
</evidence>
<sequence length="116" mass="13295">MMKSVLRFFIITILISLFIISCNDVVKNEKPVKEAVEIVVDDIVTSSVENIEGESLKMLFNNSKNIVTVVYNRDTIQMTGQRPASGIWYKNERYELRGKGDDVTFLKDGKEVFRSK</sequence>
<dbReference type="PROSITE" id="PS51257">
    <property type="entry name" value="PROKAR_LIPOPROTEIN"/>
    <property type="match status" value="1"/>
</dbReference>
<dbReference type="EMBL" id="VSSQ01047567">
    <property type="protein sequence ID" value="MPN01573.1"/>
    <property type="molecule type" value="Genomic_DNA"/>
</dbReference>
<keyword evidence="2" id="KW-0472">Membrane</keyword>
<dbReference type="InterPro" id="IPR018660">
    <property type="entry name" value="MliC"/>
</dbReference>
<dbReference type="AlphaFoldDB" id="A0A645EM19"/>
<evidence type="ECO:0000256" key="3">
    <source>
        <dbReference type="ARBA" id="ARBA00023139"/>
    </source>
</evidence>
<dbReference type="Pfam" id="PF09864">
    <property type="entry name" value="MliC"/>
    <property type="match status" value="1"/>
</dbReference>